<gene>
    <name evidence="2" type="ORF">ZIOFF_022871</name>
</gene>
<evidence type="ECO:0000313" key="2">
    <source>
        <dbReference type="EMBL" id="KAG6519378.1"/>
    </source>
</evidence>
<protein>
    <recommendedName>
        <fullName evidence="4">ATP synthase mitochondrial F1 complex assembly factor 2</fullName>
    </recommendedName>
</protein>
<dbReference type="Proteomes" id="UP000734854">
    <property type="component" value="Unassembled WGS sequence"/>
</dbReference>
<evidence type="ECO:0000313" key="3">
    <source>
        <dbReference type="Proteomes" id="UP000734854"/>
    </source>
</evidence>
<reference evidence="2 3" key="1">
    <citation type="submission" date="2020-08" db="EMBL/GenBank/DDBJ databases">
        <title>Plant Genome Project.</title>
        <authorList>
            <person name="Zhang R.-G."/>
        </authorList>
    </citation>
    <scope>NUCLEOTIDE SEQUENCE [LARGE SCALE GENOMIC DNA]</scope>
    <source>
        <tissue evidence="2">Rhizome</tissue>
    </source>
</reference>
<evidence type="ECO:0008006" key="4">
    <source>
        <dbReference type="Google" id="ProtNLM"/>
    </source>
</evidence>
<dbReference type="InterPro" id="IPR011419">
    <property type="entry name" value="ATP12_ATP_synth-F1-assembly"/>
</dbReference>
<feature type="region of interest" description="Disordered" evidence="1">
    <location>
        <begin position="35"/>
        <end position="65"/>
    </location>
</feature>
<dbReference type="AlphaFoldDB" id="A0A8J5LKH2"/>
<dbReference type="Pfam" id="PF07542">
    <property type="entry name" value="ATP12"/>
    <property type="match status" value="1"/>
</dbReference>
<keyword evidence="3" id="KW-1185">Reference proteome</keyword>
<evidence type="ECO:0000256" key="1">
    <source>
        <dbReference type="SAM" id="MobiDB-lite"/>
    </source>
</evidence>
<dbReference type="GO" id="GO:0033615">
    <property type="term" value="P:mitochondrial proton-transporting ATP synthase complex assembly"/>
    <property type="evidence" value="ECO:0007669"/>
    <property type="project" value="TreeGrafter"/>
</dbReference>
<organism evidence="2 3">
    <name type="scientific">Zingiber officinale</name>
    <name type="common">Ginger</name>
    <name type="synonym">Amomum zingiber</name>
    <dbReference type="NCBI Taxonomy" id="94328"/>
    <lineage>
        <taxon>Eukaryota</taxon>
        <taxon>Viridiplantae</taxon>
        <taxon>Streptophyta</taxon>
        <taxon>Embryophyta</taxon>
        <taxon>Tracheophyta</taxon>
        <taxon>Spermatophyta</taxon>
        <taxon>Magnoliopsida</taxon>
        <taxon>Liliopsida</taxon>
        <taxon>Zingiberales</taxon>
        <taxon>Zingiberaceae</taxon>
        <taxon>Zingiber</taxon>
    </lineage>
</organism>
<sequence>MASRIARFLRSLVPPTAIQPSASSAPASHRFLATAAATSDAPAKGDDASAAAEDKDDKIFLKSPESASTRDKASVTMPMSFMTGSIVGKRFYKEVTTRMAEDGNGWTVMLDYRTLKTPSKRPLKLRSLALAKAIAAEWEYQEKDGIRPFTMPLMKLTCTALERVPLTRATIIENLMNKFHLDLVFCRSPGDNDATIRILKKQEENLDPILDWVQSKFGFKPAVYSSLFGGKQDKGLAQAIKDALKGTNDFELAAIDALAANAHSIVIPLAYFFGRIGIEEAIKLIRLEEDQQIDRWGLVEGGHDVDIADLKVQISSAAVLLGLSK</sequence>
<accession>A0A8J5LKH2</accession>
<name>A0A8J5LKH2_ZINOF</name>
<dbReference type="PANTHER" id="PTHR21013">
    <property type="entry name" value="ATP SYNTHASE MITOCHONDRIAL F1 COMPLEX ASSEMBLY FACTOR 2/ATP12 PROTEIN, MITOCHONDRIAL PRECURSOR"/>
    <property type="match status" value="1"/>
</dbReference>
<proteinExistence type="predicted"/>
<comment type="caution">
    <text evidence="2">The sequence shown here is derived from an EMBL/GenBank/DDBJ whole genome shotgun (WGS) entry which is preliminary data.</text>
</comment>
<dbReference type="EMBL" id="JACMSC010000006">
    <property type="protein sequence ID" value="KAG6519378.1"/>
    <property type="molecule type" value="Genomic_DNA"/>
</dbReference>
<dbReference type="GO" id="GO:0005739">
    <property type="term" value="C:mitochondrion"/>
    <property type="evidence" value="ECO:0007669"/>
    <property type="project" value="TreeGrafter"/>
</dbReference>
<feature type="compositionally biased region" description="Basic and acidic residues" evidence="1">
    <location>
        <begin position="43"/>
        <end position="60"/>
    </location>
</feature>
<dbReference type="PANTHER" id="PTHR21013:SF10">
    <property type="entry name" value="ATP SYNTHASE MITOCHONDRIAL F1 COMPLEX ASSEMBLY FACTOR 2"/>
    <property type="match status" value="1"/>
</dbReference>
<dbReference type="OrthoDB" id="5673at2759"/>